<keyword evidence="2" id="KW-1003">Cell membrane</keyword>
<reference evidence="14" key="1">
    <citation type="submission" date="2020-09" db="EMBL/GenBank/DDBJ databases">
        <title>Genome-Enabled Discovery of Anthraquinone Biosynthesis in Senna tora.</title>
        <authorList>
            <person name="Kang S.-H."/>
            <person name="Pandey R.P."/>
            <person name="Lee C.-M."/>
            <person name="Sim J.-S."/>
            <person name="Jeong J.-T."/>
            <person name="Choi B.-S."/>
            <person name="Jung M."/>
            <person name="Ginzburg D."/>
            <person name="Zhao K."/>
            <person name="Won S.Y."/>
            <person name="Oh T.-J."/>
            <person name="Yu Y."/>
            <person name="Kim N.-H."/>
            <person name="Lee O.R."/>
            <person name="Lee T.-H."/>
            <person name="Bashyal P."/>
            <person name="Kim T.-S."/>
            <person name="Lee W.-H."/>
            <person name="Kawkins C."/>
            <person name="Kim C.-K."/>
            <person name="Kim J.S."/>
            <person name="Ahn B.O."/>
            <person name="Rhee S.Y."/>
            <person name="Sohng J.K."/>
        </authorList>
    </citation>
    <scope>NUCLEOTIDE SEQUENCE</scope>
    <source>
        <tissue evidence="14">Leaf</tissue>
    </source>
</reference>
<comment type="similarity">
    <text evidence="9">Belongs to the early nodulin-like (ENODL) family.</text>
</comment>
<evidence type="ECO:0000256" key="5">
    <source>
        <dbReference type="ARBA" id="ARBA00023136"/>
    </source>
</evidence>
<evidence type="ECO:0000259" key="13">
    <source>
        <dbReference type="PROSITE" id="PS51485"/>
    </source>
</evidence>
<keyword evidence="4 12" id="KW-0732">Signal</keyword>
<evidence type="ECO:0000256" key="12">
    <source>
        <dbReference type="SAM" id="SignalP"/>
    </source>
</evidence>
<evidence type="ECO:0000313" key="15">
    <source>
        <dbReference type="Proteomes" id="UP000634136"/>
    </source>
</evidence>
<name>A0A834TIS7_9FABA</name>
<comment type="subcellular location">
    <subcellularLocation>
        <location evidence="1">Cell membrane</location>
        <topology evidence="1">Lipid-anchor</topology>
        <topology evidence="1">GPI-anchor</topology>
    </subcellularLocation>
</comment>
<dbReference type="AlphaFoldDB" id="A0A834TIS7"/>
<dbReference type="InterPro" id="IPR008972">
    <property type="entry name" value="Cupredoxin"/>
</dbReference>
<protein>
    <submittedName>
        <fullName evidence="14">Early nodulin-like protein 2</fullName>
    </submittedName>
</protein>
<dbReference type="Proteomes" id="UP000634136">
    <property type="component" value="Unassembled WGS sequence"/>
</dbReference>
<dbReference type="SUPFAM" id="SSF49503">
    <property type="entry name" value="Cupredoxins"/>
    <property type="match status" value="1"/>
</dbReference>
<feature type="domain" description="Phytocyanin" evidence="13">
    <location>
        <begin position="32"/>
        <end position="134"/>
    </location>
</feature>
<dbReference type="GO" id="GO:0098552">
    <property type="term" value="C:side of membrane"/>
    <property type="evidence" value="ECO:0007669"/>
    <property type="project" value="UniProtKB-KW"/>
</dbReference>
<dbReference type="Pfam" id="PF02298">
    <property type="entry name" value="Cu_bind_like"/>
    <property type="match status" value="1"/>
</dbReference>
<dbReference type="PANTHER" id="PTHR33021">
    <property type="entry name" value="BLUE COPPER PROTEIN"/>
    <property type="match status" value="1"/>
</dbReference>
<dbReference type="InterPro" id="IPR039391">
    <property type="entry name" value="Phytocyanin-like"/>
</dbReference>
<evidence type="ECO:0000256" key="6">
    <source>
        <dbReference type="ARBA" id="ARBA00023157"/>
    </source>
</evidence>
<feature type="chain" id="PRO_5032987057" evidence="12">
    <location>
        <begin position="32"/>
        <end position="215"/>
    </location>
</feature>
<dbReference type="CDD" id="cd11019">
    <property type="entry name" value="OsENODL1_like"/>
    <property type="match status" value="1"/>
</dbReference>
<evidence type="ECO:0000256" key="9">
    <source>
        <dbReference type="ARBA" id="ARBA00035011"/>
    </source>
</evidence>
<feature type="transmembrane region" description="Helical" evidence="11">
    <location>
        <begin position="191"/>
        <end position="211"/>
    </location>
</feature>
<evidence type="ECO:0000256" key="3">
    <source>
        <dbReference type="ARBA" id="ARBA00022622"/>
    </source>
</evidence>
<keyword evidence="15" id="KW-1185">Reference proteome</keyword>
<evidence type="ECO:0000313" key="14">
    <source>
        <dbReference type="EMBL" id="KAF7822972.1"/>
    </source>
</evidence>
<dbReference type="OrthoDB" id="2015640at2759"/>
<dbReference type="GO" id="GO:0009055">
    <property type="term" value="F:electron transfer activity"/>
    <property type="evidence" value="ECO:0007669"/>
    <property type="project" value="InterPro"/>
</dbReference>
<keyword evidence="8" id="KW-0449">Lipoprotein</keyword>
<keyword evidence="6" id="KW-1015">Disulfide bond</keyword>
<evidence type="ECO:0000256" key="8">
    <source>
        <dbReference type="ARBA" id="ARBA00023288"/>
    </source>
</evidence>
<keyword evidence="3" id="KW-0336">GPI-anchor</keyword>
<accession>A0A834TIS7</accession>
<comment type="caution">
    <text evidence="14">The sequence shown here is derived from an EMBL/GenBank/DDBJ whole genome shotgun (WGS) entry which is preliminary data.</text>
</comment>
<dbReference type="InterPro" id="IPR041846">
    <property type="entry name" value="ENL_dom"/>
</dbReference>
<evidence type="ECO:0000256" key="4">
    <source>
        <dbReference type="ARBA" id="ARBA00022729"/>
    </source>
</evidence>
<dbReference type="GO" id="GO:0005886">
    <property type="term" value="C:plasma membrane"/>
    <property type="evidence" value="ECO:0007669"/>
    <property type="project" value="UniProtKB-SubCell"/>
</dbReference>
<dbReference type="FunFam" id="2.60.40.420:FF:000010">
    <property type="entry name" value="Early nodulin-like protein 1"/>
    <property type="match status" value="1"/>
</dbReference>
<dbReference type="EMBL" id="JAAIUW010000007">
    <property type="protein sequence ID" value="KAF7822972.1"/>
    <property type="molecule type" value="Genomic_DNA"/>
</dbReference>
<gene>
    <name evidence="14" type="ORF">G2W53_021116</name>
</gene>
<dbReference type="InterPro" id="IPR003245">
    <property type="entry name" value="Phytocyanin_dom"/>
</dbReference>
<keyword evidence="11" id="KW-0812">Transmembrane</keyword>
<keyword evidence="11" id="KW-1133">Transmembrane helix</keyword>
<dbReference type="PANTHER" id="PTHR33021:SF14">
    <property type="entry name" value="OS01G0272700 PROTEIN"/>
    <property type="match status" value="1"/>
</dbReference>
<feature type="region of interest" description="Disordered" evidence="10">
    <location>
        <begin position="140"/>
        <end position="188"/>
    </location>
</feature>
<organism evidence="14 15">
    <name type="scientific">Senna tora</name>
    <dbReference type="NCBI Taxonomy" id="362788"/>
    <lineage>
        <taxon>Eukaryota</taxon>
        <taxon>Viridiplantae</taxon>
        <taxon>Streptophyta</taxon>
        <taxon>Embryophyta</taxon>
        <taxon>Tracheophyta</taxon>
        <taxon>Spermatophyta</taxon>
        <taxon>Magnoliopsida</taxon>
        <taxon>eudicotyledons</taxon>
        <taxon>Gunneridae</taxon>
        <taxon>Pentapetalae</taxon>
        <taxon>rosids</taxon>
        <taxon>fabids</taxon>
        <taxon>Fabales</taxon>
        <taxon>Fabaceae</taxon>
        <taxon>Caesalpinioideae</taxon>
        <taxon>Cassia clade</taxon>
        <taxon>Senna</taxon>
    </lineage>
</organism>
<keyword evidence="5 11" id="KW-0472">Membrane</keyword>
<evidence type="ECO:0000256" key="10">
    <source>
        <dbReference type="SAM" id="MobiDB-lite"/>
    </source>
</evidence>
<feature type="compositionally biased region" description="Low complexity" evidence="10">
    <location>
        <begin position="147"/>
        <end position="174"/>
    </location>
</feature>
<dbReference type="PROSITE" id="PS51485">
    <property type="entry name" value="PHYTOCYANIN"/>
    <property type="match status" value="1"/>
</dbReference>
<evidence type="ECO:0000256" key="7">
    <source>
        <dbReference type="ARBA" id="ARBA00023180"/>
    </source>
</evidence>
<proteinExistence type="inferred from homology"/>
<sequence>MGSESSRSLLFSFIVPLWLLMICTISLSSEAHKFNVGGKDGWVGSKPSDYYNHWAQKYRFHVNDTLYFKYKKGSDSVLVVNKEDYNSCTTTSPLQKMDGGDSSFRFNGSGPFYFISGTADHCVKGQRLIVVVMAARGTPPPPPPVAAAPQPSSPAAKSPAPSAGSPGSGSPQPSQEDDAAPAPAPSGSMRLGVGGSVGVVLGIIMILMTNIGGMV</sequence>
<evidence type="ECO:0000256" key="2">
    <source>
        <dbReference type="ARBA" id="ARBA00022475"/>
    </source>
</evidence>
<evidence type="ECO:0000256" key="11">
    <source>
        <dbReference type="SAM" id="Phobius"/>
    </source>
</evidence>
<evidence type="ECO:0000256" key="1">
    <source>
        <dbReference type="ARBA" id="ARBA00004609"/>
    </source>
</evidence>
<keyword evidence="7" id="KW-0325">Glycoprotein</keyword>
<dbReference type="Gene3D" id="2.60.40.420">
    <property type="entry name" value="Cupredoxins - blue copper proteins"/>
    <property type="match status" value="1"/>
</dbReference>
<feature type="signal peptide" evidence="12">
    <location>
        <begin position="1"/>
        <end position="31"/>
    </location>
</feature>